<accession>A0AAV5L2V0</accession>
<keyword evidence="2" id="KW-1185">Reference proteome</keyword>
<dbReference type="Proteomes" id="UP001054252">
    <property type="component" value="Unassembled WGS sequence"/>
</dbReference>
<proteinExistence type="predicted"/>
<dbReference type="EMBL" id="BPVZ01000091">
    <property type="protein sequence ID" value="GKV31506.1"/>
    <property type="molecule type" value="Genomic_DNA"/>
</dbReference>
<organism evidence="1 2">
    <name type="scientific">Rubroshorea leprosula</name>
    <dbReference type="NCBI Taxonomy" id="152421"/>
    <lineage>
        <taxon>Eukaryota</taxon>
        <taxon>Viridiplantae</taxon>
        <taxon>Streptophyta</taxon>
        <taxon>Embryophyta</taxon>
        <taxon>Tracheophyta</taxon>
        <taxon>Spermatophyta</taxon>
        <taxon>Magnoliopsida</taxon>
        <taxon>eudicotyledons</taxon>
        <taxon>Gunneridae</taxon>
        <taxon>Pentapetalae</taxon>
        <taxon>rosids</taxon>
        <taxon>malvids</taxon>
        <taxon>Malvales</taxon>
        <taxon>Dipterocarpaceae</taxon>
        <taxon>Rubroshorea</taxon>
    </lineage>
</organism>
<gene>
    <name evidence="1" type="ORF">SLEP1_g40190</name>
</gene>
<evidence type="ECO:0000313" key="1">
    <source>
        <dbReference type="EMBL" id="GKV31506.1"/>
    </source>
</evidence>
<name>A0AAV5L2V0_9ROSI</name>
<evidence type="ECO:0000313" key="2">
    <source>
        <dbReference type="Proteomes" id="UP001054252"/>
    </source>
</evidence>
<protein>
    <submittedName>
        <fullName evidence="1">Uncharacterized protein</fullName>
    </submittedName>
</protein>
<dbReference type="AlphaFoldDB" id="A0AAV5L2V0"/>
<reference evidence="1 2" key="1">
    <citation type="journal article" date="2021" name="Commun. Biol.">
        <title>The genome of Shorea leprosula (Dipterocarpaceae) highlights the ecological relevance of drought in aseasonal tropical rainforests.</title>
        <authorList>
            <person name="Ng K.K.S."/>
            <person name="Kobayashi M.J."/>
            <person name="Fawcett J.A."/>
            <person name="Hatakeyama M."/>
            <person name="Paape T."/>
            <person name="Ng C.H."/>
            <person name="Ang C.C."/>
            <person name="Tnah L.H."/>
            <person name="Lee C.T."/>
            <person name="Nishiyama T."/>
            <person name="Sese J."/>
            <person name="O'Brien M.J."/>
            <person name="Copetti D."/>
            <person name="Mohd Noor M.I."/>
            <person name="Ong R.C."/>
            <person name="Putra M."/>
            <person name="Sireger I.Z."/>
            <person name="Indrioko S."/>
            <person name="Kosugi Y."/>
            <person name="Izuno A."/>
            <person name="Isagi Y."/>
            <person name="Lee S.L."/>
            <person name="Shimizu K.K."/>
        </authorList>
    </citation>
    <scope>NUCLEOTIDE SEQUENCE [LARGE SCALE GENOMIC DNA]</scope>
    <source>
        <strain evidence="1">214</strain>
    </source>
</reference>
<comment type="caution">
    <text evidence="1">The sequence shown here is derived from an EMBL/GenBank/DDBJ whole genome shotgun (WGS) entry which is preliminary data.</text>
</comment>
<sequence>MITLRAVVTESMAMAKLKRICSCFGKRESVGNVGNCLISSTVMQPSISHPSGQFYPTMK</sequence>